<evidence type="ECO:0000313" key="2">
    <source>
        <dbReference type="EMBL" id="CZR66718.1"/>
    </source>
</evidence>
<evidence type="ECO:0000256" key="1">
    <source>
        <dbReference type="SAM" id="MobiDB-lite"/>
    </source>
</evidence>
<accession>A0A1L7XNW4</accession>
<keyword evidence="3" id="KW-1185">Reference proteome</keyword>
<sequence>MAGSDQDLRMLAQRYRITFKSISNTQQWPSAHQNSFQSVRRIGDQKFDNFCANIDIRSNDEPWREQTKHRAEWLAKRAAQLFNQQRNEAGWRFGLENDVLRRFSVEVACPKCRARIWRSEVEACINQSDDVAGNLEERRKNRRPCTCPPKDRPQDYYEIGTNLLFDDRTQEVIIHDPLLRSQLPKQEPDRVYGLQMTNNFEKLFSTSLPSTISDDPDATLREIVRSCPFKDGVEPLLFPFLILEAKSEKSSNGFNDIQAQTAFPIFALLKLQEDLFAQAADGHRADRPLIWFFANRGDAWRVYGCCVSDGEPTGYDTFQLWDGSIMSEDKSLQLLLIVDYIFDWARDSLLSLPIPNTKLGTLHSAALVESRIEGLYITEQNVRRLLQLAGGEEPARQLLNFLSKWDELFLLTGDDLDDLEEAWTGILRGANEASAPSTHSKFYVLMEMRMFMNTSWTIVREITYLAVSEAAFEIIVDDANFKIQHPGIKLVPKAGRPCSKKILTDTLKCLISGSPAQLFIAAAACTCLSLYSLPERKRSDYDPPIEALGFGLIRQSRLSWFIKKFHKISKRKEKTKFIIPTEVLELPPEQRSNWLKKRYPGGRVPKPEDLSFIRVSERIGRASEIDFHEENLCERCLHGRKYEEKQHHLTASSHDVFSAYGLNLVVSLNLIGNGVDRNDICLFAIDTIPELTDNVGLAVIVEDILQSGYVHHTIRQPIQCRVAANDTICNIPLPYRPLTDKESMDIADWVKELKGYPISVPTEQKSQEYRWDSLQLLLHFLGKGKTWDIANQEVKFKKQSAKRVRDEVYRESEKEVKRRRAEAGESIEPRPIIRWGPFPETTRGDPPKPY</sequence>
<protein>
    <submittedName>
        <fullName evidence="2">Uncharacterized protein</fullName>
    </submittedName>
</protein>
<gene>
    <name evidence="2" type="ORF">PAC_16619</name>
</gene>
<dbReference type="Proteomes" id="UP000184330">
    <property type="component" value="Unassembled WGS sequence"/>
</dbReference>
<dbReference type="OrthoDB" id="3538597at2759"/>
<feature type="compositionally biased region" description="Basic and acidic residues" evidence="1">
    <location>
        <begin position="807"/>
        <end position="816"/>
    </location>
</feature>
<proteinExistence type="predicted"/>
<organism evidence="2 3">
    <name type="scientific">Phialocephala subalpina</name>
    <dbReference type="NCBI Taxonomy" id="576137"/>
    <lineage>
        <taxon>Eukaryota</taxon>
        <taxon>Fungi</taxon>
        <taxon>Dikarya</taxon>
        <taxon>Ascomycota</taxon>
        <taxon>Pezizomycotina</taxon>
        <taxon>Leotiomycetes</taxon>
        <taxon>Helotiales</taxon>
        <taxon>Mollisiaceae</taxon>
        <taxon>Phialocephala</taxon>
        <taxon>Phialocephala fortinii species complex</taxon>
    </lineage>
</organism>
<feature type="region of interest" description="Disordered" evidence="1">
    <location>
        <begin position="807"/>
        <end position="850"/>
    </location>
</feature>
<evidence type="ECO:0000313" key="3">
    <source>
        <dbReference type="Proteomes" id="UP000184330"/>
    </source>
</evidence>
<reference evidence="2 3" key="1">
    <citation type="submission" date="2016-03" db="EMBL/GenBank/DDBJ databases">
        <authorList>
            <person name="Ploux O."/>
        </authorList>
    </citation>
    <scope>NUCLEOTIDE SEQUENCE [LARGE SCALE GENOMIC DNA]</scope>
    <source>
        <strain evidence="2 3">UAMH 11012</strain>
    </source>
</reference>
<dbReference type="EMBL" id="FJOG01000039">
    <property type="protein sequence ID" value="CZR66718.1"/>
    <property type="molecule type" value="Genomic_DNA"/>
</dbReference>
<dbReference type="STRING" id="576137.A0A1L7XNW4"/>
<dbReference type="AlphaFoldDB" id="A0A1L7XNW4"/>
<name>A0A1L7XNW4_9HELO</name>